<comment type="similarity">
    <text evidence="6">Belongs to the PINc/VapC protein family.</text>
</comment>
<comment type="function">
    <text evidence="6">Toxic component of a toxin-antitoxin (TA) system. An RNase.</text>
</comment>
<dbReference type="InterPro" id="IPR002716">
    <property type="entry name" value="PIN_dom"/>
</dbReference>
<dbReference type="GO" id="GO:0090729">
    <property type="term" value="F:toxin activity"/>
    <property type="evidence" value="ECO:0007669"/>
    <property type="project" value="UniProtKB-KW"/>
</dbReference>
<dbReference type="Proteomes" id="UP000450000">
    <property type="component" value="Unassembled WGS sequence"/>
</dbReference>
<keyword evidence="9" id="KW-1185">Reference proteome</keyword>
<dbReference type="GO" id="GO:0000287">
    <property type="term" value="F:magnesium ion binding"/>
    <property type="evidence" value="ECO:0007669"/>
    <property type="project" value="UniProtKB-UniRule"/>
</dbReference>
<dbReference type="Gene3D" id="3.40.50.1010">
    <property type="entry name" value="5'-nuclease"/>
    <property type="match status" value="1"/>
</dbReference>
<feature type="binding site" evidence="6">
    <location>
        <position position="5"/>
    </location>
    <ligand>
        <name>Mg(2+)</name>
        <dbReference type="ChEBI" id="CHEBI:18420"/>
    </ligand>
</feature>
<protein>
    <recommendedName>
        <fullName evidence="6">Ribonuclease VapC</fullName>
        <shortName evidence="6">RNase VapC</shortName>
        <ecNumber evidence="6">3.1.-.-</ecNumber>
    </recommendedName>
    <alternativeName>
        <fullName evidence="6">Toxin VapC</fullName>
    </alternativeName>
</protein>
<dbReference type="RefSeq" id="WP_326846571.1">
    <property type="nucleotide sequence ID" value="NZ_WBOF01000001.1"/>
</dbReference>
<evidence type="ECO:0000313" key="9">
    <source>
        <dbReference type="Proteomes" id="UP000450000"/>
    </source>
</evidence>
<evidence type="ECO:0000256" key="6">
    <source>
        <dbReference type="HAMAP-Rule" id="MF_00265"/>
    </source>
</evidence>
<dbReference type="CDD" id="cd09873">
    <property type="entry name" value="PIN_Pae0151-like"/>
    <property type="match status" value="1"/>
</dbReference>
<gene>
    <name evidence="6" type="primary">vapC</name>
    <name evidence="8" type="ORF">F7Q99_12105</name>
</gene>
<dbReference type="InterPro" id="IPR029060">
    <property type="entry name" value="PIN-like_dom_sf"/>
</dbReference>
<keyword evidence="3 6" id="KW-0479">Metal-binding</keyword>
<dbReference type="InterPro" id="IPR051619">
    <property type="entry name" value="TypeII_TA_RNase_PINc/VapC"/>
</dbReference>
<keyword evidence="1 6" id="KW-1277">Toxin-antitoxin system</keyword>
<dbReference type="EMBL" id="WBOF01000001">
    <property type="protein sequence ID" value="MQS13011.1"/>
    <property type="molecule type" value="Genomic_DNA"/>
</dbReference>
<dbReference type="EC" id="3.1.-.-" evidence="6"/>
<evidence type="ECO:0000313" key="8">
    <source>
        <dbReference type="EMBL" id="MQS13011.1"/>
    </source>
</evidence>
<comment type="caution">
    <text evidence="8">The sequence shown here is derived from an EMBL/GenBank/DDBJ whole genome shotgun (WGS) entry which is preliminary data.</text>
</comment>
<keyword evidence="2 6" id="KW-0540">Nuclease</keyword>
<dbReference type="AlphaFoldDB" id="A0A6N7KNM7"/>
<organism evidence="8 9">
    <name type="scientific">Streptomyces kaniharaensis</name>
    <dbReference type="NCBI Taxonomy" id="212423"/>
    <lineage>
        <taxon>Bacteria</taxon>
        <taxon>Bacillati</taxon>
        <taxon>Actinomycetota</taxon>
        <taxon>Actinomycetes</taxon>
        <taxon>Kitasatosporales</taxon>
        <taxon>Streptomycetaceae</taxon>
        <taxon>Streptomyces</taxon>
    </lineage>
</organism>
<keyword evidence="5 6" id="KW-0460">Magnesium</keyword>
<evidence type="ECO:0000256" key="1">
    <source>
        <dbReference type="ARBA" id="ARBA00022649"/>
    </source>
</evidence>
<dbReference type="PANTHER" id="PTHR35901:SF1">
    <property type="entry name" value="EXONUCLEASE VAPC9"/>
    <property type="match status" value="1"/>
</dbReference>
<reference evidence="8 9" key="1">
    <citation type="submission" date="2019-09" db="EMBL/GenBank/DDBJ databases">
        <title>Genome Sequences of Streptomyces kaniharaensis ATCC 21070.</title>
        <authorList>
            <person name="Zhu W."/>
            <person name="De Crecy-Lagard V."/>
            <person name="Richards N.G."/>
        </authorList>
    </citation>
    <scope>NUCLEOTIDE SEQUENCE [LARGE SCALE GENOMIC DNA]</scope>
    <source>
        <strain evidence="8 9">SF-557</strain>
    </source>
</reference>
<evidence type="ECO:0000256" key="3">
    <source>
        <dbReference type="ARBA" id="ARBA00022723"/>
    </source>
</evidence>
<evidence type="ECO:0000256" key="4">
    <source>
        <dbReference type="ARBA" id="ARBA00022801"/>
    </source>
</evidence>
<sequence length="130" mass="13878">MIVVDNSVLVAALVDRGPVGKACASRISGERLAAPALIDIEATSAVRGLLLGRKIEFADADRALRLLPSLPIQRAQHTELLPRIWELRGNFTAYDAAYVALAEHLGVPLVTGDAKLQRGSGARCVIEVIN</sequence>
<evidence type="ECO:0000259" key="7">
    <source>
        <dbReference type="Pfam" id="PF01850"/>
    </source>
</evidence>
<keyword evidence="6" id="KW-0800">Toxin</keyword>
<dbReference type="GO" id="GO:0004540">
    <property type="term" value="F:RNA nuclease activity"/>
    <property type="evidence" value="ECO:0007669"/>
    <property type="project" value="InterPro"/>
</dbReference>
<dbReference type="InterPro" id="IPR044153">
    <property type="entry name" value="PIN_Pae0151-like"/>
</dbReference>
<dbReference type="HAMAP" id="MF_00265">
    <property type="entry name" value="VapC_Nob1"/>
    <property type="match status" value="1"/>
</dbReference>
<proteinExistence type="inferred from homology"/>
<comment type="cofactor">
    <cofactor evidence="6">
        <name>Mg(2+)</name>
        <dbReference type="ChEBI" id="CHEBI:18420"/>
    </cofactor>
</comment>
<name>A0A6N7KNM7_9ACTN</name>
<dbReference type="GO" id="GO:0016787">
    <property type="term" value="F:hydrolase activity"/>
    <property type="evidence" value="ECO:0007669"/>
    <property type="project" value="UniProtKB-KW"/>
</dbReference>
<feature type="binding site" evidence="6">
    <location>
        <position position="95"/>
    </location>
    <ligand>
        <name>Mg(2+)</name>
        <dbReference type="ChEBI" id="CHEBI:18420"/>
    </ligand>
</feature>
<dbReference type="PANTHER" id="PTHR35901">
    <property type="entry name" value="RIBONUCLEASE VAPC3"/>
    <property type="match status" value="1"/>
</dbReference>
<accession>A0A6N7KNM7</accession>
<evidence type="ECO:0000256" key="2">
    <source>
        <dbReference type="ARBA" id="ARBA00022722"/>
    </source>
</evidence>
<dbReference type="InterPro" id="IPR022907">
    <property type="entry name" value="VapC_family"/>
</dbReference>
<dbReference type="Pfam" id="PF01850">
    <property type="entry name" value="PIN"/>
    <property type="match status" value="1"/>
</dbReference>
<keyword evidence="4 6" id="KW-0378">Hydrolase</keyword>
<evidence type="ECO:0000256" key="5">
    <source>
        <dbReference type="ARBA" id="ARBA00022842"/>
    </source>
</evidence>
<dbReference type="SUPFAM" id="SSF88723">
    <property type="entry name" value="PIN domain-like"/>
    <property type="match status" value="1"/>
</dbReference>
<feature type="domain" description="PIN" evidence="7">
    <location>
        <begin position="2"/>
        <end position="118"/>
    </location>
</feature>